<name>A0AAV7JUY2_9METZ</name>
<comment type="caution">
    <text evidence="2">The sequence shown here is derived from an EMBL/GenBank/DDBJ whole genome shotgun (WGS) entry which is preliminary data.</text>
</comment>
<dbReference type="PANTHER" id="PTHR46060">
    <property type="entry name" value="MARINER MOS1 TRANSPOSASE-LIKE PROTEIN"/>
    <property type="match status" value="1"/>
</dbReference>
<dbReference type="PANTHER" id="PTHR46060:SF1">
    <property type="entry name" value="MARINER MOS1 TRANSPOSASE-LIKE PROTEIN"/>
    <property type="match status" value="1"/>
</dbReference>
<accession>A0AAV7JUY2</accession>
<feature type="domain" description="Mos1 transposase HTH" evidence="1">
    <location>
        <begin position="9"/>
        <end position="53"/>
    </location>
</feature>
<keyword evidence="3" id="KW-1185">Reference proteome</keyword>
<dbReference type="Pfam" id="PF17906">
    <property type="entry name" value="HTH_48"/>
    <property type="match status" value="1"/>
</dbReference>
<gene>
    <name evidence="2" type="ORF">LOD99_7413</name>
</gene>
<dbReference type="InterPro" id="IPR052709">
    <property type="entry name" value="Transposase-MT_Hybrid"/>
</dbReference>
<proteinExistence type="predicted"/>
<dbReference type="EMBL" id="JAKMXF010000299">
    <property type="protein sequence ID" value="KAI6652399.1"/>
    <property type="molecule type" value="Genomic_DNA"/>
</dbReference>
<protein>
    <recommendedName>
        <fullName evidence="1">Mos1 transposase HTH domain-containing protein</fullName>
    </recommendedName>
</protein>
<dbReference type="InterPro" id="IPR041426">
    <property type="entry name" value="Mos1_HTH"/>
</dbReference>
<dbReference type="AlphaFoldDB" id="A0AAV7JUY2"/>
<evidence type="ECO:0000313" key="3">
    <source>
        <dbReference type="Proteomes" id="UP001165289"/>
    </source>
</evidence>
<organism evidence="2 3">
    <name type="scientific">Oopsacas minuta</name>
    <dbReference type="NCBI Taxonomy" id="111878"/>
    <lineage>
        <taxon>Eukaryota</taxon>
        <taxon>Metazoa</taxon>
        <taxon>Porifera</taxon>
        <taxon>Hexactinellida</taxon>
        <taxon>Hexasterophora</taxon>
        <taxon>Lyssacinosida</taxon>
        <taxon>Leucopsacidae</taxon>
        <taxon>Oopsacas</taxon>
    </lineage>
</organism>
<sequence length="154" mass="17839">MENSEDGKRCIIWFLWKQNKSESEILYEIEKVYGNKCPGKSMVYKWIDRFNDGHSTVDDNPRPGRPKTCSNQENIKIISNILDKDRRVTLQQLEEELGMSKSILDKILTEQLGMSRVLSRWVPNCYLNLKGLKGFVFVASSYGFLRRSQGSLIV</sequence>
<dbReference type="Gene3D" id="1.10.10.1450">
    <property type="match status" value="1"/>
</dbReference>
<evidence type="ECO:0000313" key="2">
    <source>
        <dbReference type="EMBL" id="KAI6652399.1"/>
    </source>
</evidence>
<reference evidence="2 3" key="1">
    <citation type="journal article" date="2023" name="BMC Biol.">
        <title>The compact genome of the sponge Oopsacas minuta (Hexactinellida) is lacking key metazoan core genes.</title>
        <authorList>
            <person name="Santini S."/>
            <person name="Schenkelaars Q."/>
            <person name="Jourda C."/>
            <person name="Duchesne M."/>
            <person name="Belahbib H."/>
            <person name="Rocher C."/>
            <person name="Selva M."/>
            <person name="Riesgo A."/>
            <person name="Vervoort M."/>
            <person name="Leys S.P."/>
            <person name="Kodjabachian L."/>
            <person name="Le Bivic A."/>
            <person name="Borchiellini C."/>
            <person name="Claverie J.M."/>
            <person name="Renard E."/>
        </authorList>
    </citation>
    <scope>NUCLEOTIDE SEQUENCE [LARGE SCALE GENOMIC DNA]</scope>
    <source>
        <strain evidence="2">SPO-2</strain>
    </source>
</reference>
<evidence type="ECO:0000259" key="1">
    <source>
        <dbReference type="Pfam" id="PF17906"/>
    </source>
</evidence>
<dbReference type="Proteomes" id="UP001165289">
    <property type="component" value="Unassembled WGS sequence"/>
</dbReference>